<keyword evidence="5" id="KW-1185">Reference proteome</keyword>
<feature type="domain" description="HD-GYP" evidence="3">
    <location>
        <begin position="235"/>
        <end position="430"/>
    </location>
</feature>
<dbReference type="CDD" id="cd00077">
    <property type="entry name" value="HDc"/>
    <property type="match status" value="1"/>
</dbReference>
<dbReference type="PANTHER" id="PTHR43155">
    <property type="entry name" value="CYCLIC DI-GMP PHOSPHODIESTERASE PA4108-RELATED"/>
    <property type="match status" value="1"/>
</dbReference>
<keyword evidence="1" id="KW-0472">Membrane</keyword>
<sequence length="445" mass="50172">MRQKADILIFIKGIIVQFGFAISAILIFASSLSEWEPRDHWGVLCTYTLLTIFSTFAPIRLSNTILTLNNAVIFSGILLFGSWVGVWSAVIEALIIGFLIRFNPSKALANIGQLMMTIWVVDQLKNWLGSFEAFSPIITDLSLAVIYWFVNLTLCGLGISYFYKSNWITTIKDMARGFTSTYLLLMILAGVGARLVESYGPLTLIPMMAAFITISVVFHHYYDSIQKLHQKVEEAKSFNHRFLTTMAASIDARDRYTSGHSQRVAHWGREIARKIGMSSEKVEEIYVGGILHDIGKIGIEDEILNKKGRLTPEEYDRIKQHTVIGYEIILQAGMFKELLPAIRSHHERIDGKGYPDGLVGDEIPVMAKILAISDAFDAMVADRPYRKGLPVEEALNEIRRGSGTQFDEILAAHFIEIVERLPREELESIISQETQSQKQLQEAIH</sequence>
<dbReference type="InterPro" id="IPR003607">
    <property type="entry name" value="HD/PDEase_dom"/>
</dbReference>
<evidence type="ECO:0000256" key="1">
    <source>
        <dbReference type="SAM" id="Phobius"/>
    </source>
</evidence>
<feature type="transmembrane region" description="Helical" evidence="1">
    <location>
        <begin position="202"/>
        <end position="222"/>
    </location>
</feature>
<dbReference type="PROSITE" id="PS51832">
    <property type="entry name" value="HD_GYP"/>
    <property type="match status" value="1"/>
</dbReference>
<evidence type="ECO:0000313" key="5">
    <source>
        <dbReference type="Proteomes" id="UP000198915"/>
    </source>
</evidence>
<dbReference type="InterPro" id="IPR006675">
    <property type="entry name" value="HDIG_dom"/>
</dbReference>
<feature type="domain" description="HD" evidence="2">
    <location>
        <begin position="257"/>
        <end position="379"/>
    </location>
</feature>
<evidence type="ECO:0000259" key="3">
    <source>
        <dbReference type="PROSITE" id="PS51832"/>
    </source>
</evidence>
<proteinExistence type="predicted"/>
<keyword evidence="1" id="KW-1133">Transmembrane helix</keyword>
<accession>A0A1I4CH32</accession>
<feature type="transmembrane region" description="Helical" evidence="1">
    <location>
        <begin position="175"/>
        <end position="196"/>
    </location>
</feature>
<dbReference type="Proteomes" id="UP000198915">
    <property type="component" value="Unassembled WGS sequence"/>
</dbReference>
<dbReference type="STRING" id="1884381.SAMN05518846_12073"/>
<dbReference type="SUPFAM" id="SSF109604">
    <property type="entry name" value="HD-domain/PDEase-like"/>
    <property type="match status" value="1"/>
</dbReference>
<organism evidence="4 5">
    <name type="scientific">Brevibacillus centrosporus</name>
    <dbReference type="NCBI Taxonomy" id="54910"/>
    <lineage>
        <taxon>Bacteria</taxon>
        <taxon>Bacillati</taxon>
        <taxon>Bacillota</taxon>
        <taxon>Bacilli</taxon>
        <taxon>Bacillales</taxon>
        <taxon>Paenibacillaceae</taxon>
        <taxon>Brevibacillus</taxon>
    </lineage>
</organism>
<keyword evidence="1" id="KW-0812">Transmembrane</keyword>
<feature type="transmembrane region" description="Helical" evidence="1">
    <location>
        <begin position="7"/>
        <end position="29"/>
    </location>
</feature>
<dbReference type="InterPro" id="IPR006674">
    <property type="entry name" value="HD_domain"/>
</dbReference>
<dbReference type="PROSITE" id="PS51831">
    <property type="entry name" value="HD"/>
    <property type="match status" value="1"/>
</dbReference>
<gene>
    <name evidence="4" type="ORF">SAMN05518846_12073</name>
</gene>
<dbReference type="RefSeq" id="WP_092275570.1">
    <property type="nucleotide sequence ID" value="NZ_FORT01000020.1"/>
</dbReference>
<evidence type="ECO:0000259" key="2">
    <source>
        <dbReference type="PROSITE" id="PS51831"/>
    </source>
</evidence>
<feature type="transmembrane region" description="Helical" evidence="1">
    <location>
        <begin position="145"/>
        <end position="163"/>
    </location>
</feature>
<dbReference type="Gene3D" id="1.10.3210.10">
    <property type="entry name" value="Hypothetical protein af1432"/>
    <property type="match status" value="1"/>
</dbReference>
<feature type="transmembrane region" description="Helical" evidence="1">
    <location>
        <begin position="71"/>
        <end position="100"/>
    </location>
</feature>
<dbReference type="Pfam" id="PF13487">
    <property type="entry name" value="HD_5"/>
    <property type="match status" value="1"/>
</dbReference>
<dbReference type="NCBIfam" id="TIGR00277">
    <property type="entry name" value="HDIG"/>
    <property type="match status" value="1"/>
</dbReference>
<dbReference type="EMBL" id="FORT01000020">
    <property type="protein sequence ID" value="SFK80552.1"/>
    <property type="molecule type" value="Genomic_DNA"/>
</dbReference>
<name>A0A1I4CH32_9BACL</name>
<feature type="transmembrane region" description="Helical" evidence="1">
    <location>
        <begin position="41"/>
        <end position="59"/>
    </location>
</feature>
<dbReference type="SMART" id="SM00471">
    <property type="entry name" value="HDc"/>
    <property type="match status" value="1"/>
</dbReference>
<dbReference type="InterPro" id="IPR037522">
    <property type="entry name" value="HD_GYP_dom"/>
</dbReference>
<dbReference type="AlphaFoldDB" id="A0A1I4CH32"/>
<protein>
    <submittedName>
        <fullName evidence="4">HDIG domain-containing protein</fullName>
    </submittedName>
</protein>
<evidence type="ECO:0000313" key="4">
    <source>
        <dbReference type="EMBL" id="SFK80552.1"/>
    </source>
</evidence>
<reference evidence="5" key="1">
    <citation type="submission" date="2016-10" db="EMBL/GenBank/DDBJ databases">
        <authorList>
            <person name="Varghese N."/>
            <person name="Submissions S."/>
        </authorList>
    </citation>
    <scope>NUCLEOTIDE SEQUENCE [LARGE SCALE GENOMIC DNA]</scope>
    <source>
        <strain evidence="5">OK042</strain>
    </source>
</reference>